<dbReference type="PANTHER" id="PTHR30471">
    <property type="entry name" value="DNA REPAIR PROTEIN RADC"/>
    <property type="match status" value="1"/>
</dbReference>
<evidence type="ECO:0000313" key="10">
    <source>
        <dbReference type="Proteomes" id="UP000220840"/>
    </source>
</evidence>
<evidence type="ECO:0000256" key="3">
    <source>
        <dbReference type="ARBA" id="ARBA00022723"/>
    </source>
</evidence>
<dbReference type="InterPro" id="IPR001405">
    <property type="entry name" value="UPF0758"/>
</dbReference>
<feature type="domain" description="MPN" evidence="8">
    <location>
        <begin position="107"/>
        <end position="229"/>
    </location>
</feature>
<dbReference type="Pfam" id="PF20582">
    <property type="entry name" value="UPF0758_N"/>
    <property type="match status" value="1"/>
</dbReference>
<gene>
    <name evidence="9" type="ORF">CQ394_18155</name>
</gene>
<dbReference type="PROSITE" id="PS01302">
    <property type="entry name" value="UPF0758"/>
    <property type="match status" value="1"/>
</dbReference>
<dbReference type="GO" id="GO:0008237">
    <property type="term" value="F:metallopeptidase activity"/>
    <property type="evidence" value="ECO:0007669"/>
    <property type="project" value="UniProtKB-KW"/>
</dbReference>
<organism evidence="9 10">
    <name type="scientific">Clostridium neonatale</name>
    <dbReference type="NCBI Taxonomy" id="137838"/>
    <lineage>
        <taxon>Bacteria</taxon>
        <taxon>Bacillati</taxon>
        <taxon>Bacillota</taxon>
        <taxon>Clostridia</taxon>
        <taxon>Eubacteriales</taxon>
        <taxon>Clostridiaceae</taxon>
        <taxon>Clostridium</taxon>
    </lineage>
</organism>
<dbReference type="SUPFAM" id="SSF47781">
    <property type="entry name" value="RuvA domain 2-like"/>
    <property type="match status" value="1"/>
</dbReference>
<dbReference type="RefSeq" id="WP_058293816.1">
    <property type="nucleotide sequence ID" value="NZ_CAMRXG010000032.1"/>
</dbReference>
<accession>A0A2A7MD04</accession>
<dbReference type="Proteomes" id="UP000220840">
    <property type="component" value="Unassembled WGS sequence"/>
</dbReference>
<dbReference type="Gene3D" id="3.40.140.10">
    <property type="entry name" value="Cytidine Deaminase, domain 2"/>
    <property type="match status" value="1"/>
</dbReference>
<dbReference type="InterPro" id="IPR020891">
    <property type="entry name" value="UPF0758_CS"/>
</dbReference>
<evidence type="ECO:0000256" key="7">
    <source>
        <dbReference type="RuleBase" id="RU003797"/>
    </source>
</evidence>
<evidence type="ECO:0000259" key="8">
    <source>
        <dbReference type="PROSITE" id="PS50249"/>
    </source>
</evidence>
<evidence type="ECO:0000313" key="9">
    <source>
        <dbReference type="EMBL" id="PEG29293.1"/>
    </source>
</evidence>
<dbReference type="NCBIfam" id="NF000642">
    <property type="entry name" value="PRK00024.1"/>
    <property type="match status" value="1"/>
</dbReference>
<evidence type="ECO:0000256" key="4">
    <source>
        <dbReference type="ARBA" id="ARBA00022801"/>
    </source>
</evidence>
<dbReference type="InterPro" id="IPR046778">
    <property type="entry name" value="UPF0758_N"/>
</dbReference>
<proteinExistence type="inferred from homology"/>
<keyword evidence="3" id="KW-0479">Metal-binding</keyword>
<evidence type="ECO:0000256" key="2">
    <source>
        <dbReference type="ARBA" id="ARBA00022670"/>
    </source>
</evidence>
<dbReference type="InterPro" id="IPR037518">
    <property type="entry name" value="MPN"/>
</dbReference>
<name>A0A2A7MD04_9CLOT</name>
<dbReference type="GO" id="GO:0046872">
    <property type="term" value="F:metal ion binding"/>
    <property type="evidence" value="ECO:0007669"/>
    <property type="project" value="UniProtKB-KW"/>
</dbReference>
<evidence type="ECO:0000256" key="6">
    <source>
        <dbReference type="ARBA" id="ARBA00023049"/>
    </source>
</evidence>
<comment type="caution">
    <text evidence="9">The sequence shown here is derived from an EMBL/GenBank/DDBJ whole genome shotgun (WGS) entry which is preliminary data.</text>
</comment>
<dbReference type="InterPro" id="IPR010994">
    <property type="entry name" value="RuvA_2-like"/>
</dbReference>
<protein>
    <submittedName>
        <fullName evidence="9">JAB domain-containing protein</fullName>
    </submittedName>
</protein>
<dbReference type="Pfam" id="PF04002">
    <property type="entry name" value="RadC"/>
    <property type="match status" value="1"/>
</dbReference>
<dbReference type="GO" id="GO:0006508">
    <property type="term" value="P:proteolysis"/>
    <property type="evidence" value="ECO:0007669"/>
    <property type="project" value="UniProtKB-KW"/>
</dbReference>
<keyword evidence="2" id="KW-0645">Protease</keyword>
<dbReference type="InterPro" id="IPR025657">
    <property type="entry name" value="RadC_JAB"/>
</dbReference>
<keyword evidence="4" id="KW-0378">Hydrolase</keyword>
<dbReference type="PANTHER" id="PTHR30471:SF3">
    <property type="entry name" value="UPF0758 PROTEIN YEES-RELATED"/>
    <property type="match status" value="1"/>
</dbReference>
<keyword evidence="5" id="KW-0862">Zinc</keyword>
<dbReference type="OrthoDB" id="9804482at2"/>
<dbReference type="STRING" id="137838.GCA_001458595_00887"/>
<keyword evidence="6" id="KW-0482">Metalloprotease</keyword>
<dbReference type="NCBIfam" id="TIGR00608">
    <property type="entry name" value="radc"/>
    <property type="match status" value="1"/>
</dbReference>
<sequence length="229" mass="25535">MKAIPRNKYDDSYETPRERLVKFGPEVLANHELLAIILEKNSNKERILQLSSKLLMEFDGLDGILSASFEEIKSIEGVRGARAAQILAISELVRRLSTLRASKKEVKISCPEDLASVVMNEMNSLNQEVLKVVFLNTKNIVIGSKDVFKGSLNNSIVHPREIFKPAINKSSASIIVCHNHPSGDPTPSREDINITLRIKECGNILGIKLLDHIIIGNNKFVSLKDKKLI</sequence>
<evidence type="ECO:0000256" key="5">
    <source>
        <dbReference type="ARBA" id="ARBA00022833"/>
    </source>
</evidence>
<dbReference type="PROSITE" id="PS50249">
    <property type="entry name" value="MPN"/>
    <property type="match status" value="1"/>
</dbReference>
<dbReference type="EMBL" id="PDCJ01000004">
    <property type="protein sequence ID" value="PEG29293.1"/>
    <property type="molecule type" value="Genomic_DNA"/>
</dbReference>
<evidence type="ECO:0000256" key="1">
    <source>
        <dbReference type="ARBA" id="ARBA00010243"/>
    </source>
</evidence>
<keyword evidence="10" id="KW-1185">Reference proteome</keyword>
<reference evidence="9 10" key="1">
    <citation type="submission" date="2017-10" db="EMBL/GenBank/DDBJ databases">
        <title>Effective Description of Clostridium neonatale sp. nov. linked to necrotizing enterocolitis in neonates and a clarification of species assignable to the genus Clostridium (Prazmowski 1880) emend. Lawson and Rainey 2016.</title>
        <authorList>
            <person name="Bernard K."/>
            <person name="Burdz T."/>
            <person name="Wiebe D."/>
            <person name="Balcewich B."/>
            <person name="Alfa M."/>
            <person name="Bernier A.-M."/>
        </authorList>
    </citation>
    <scope>NUCLEOTIDE SEQUENCE [LARGE SCALE GENOMIC DNA]</scope>
    <source>
        <strain evidence="9 10">LCDC99A005</strain>
    </source>
</reference>
<comment type="similarity">
    <text evidence="1 7">Belongs to the UPF0758 family.</text>
</comment>
<dbReference type="AlphaFoldDB" id="A0A2A7MD04"/>
<dbReference type="CDD" id="cd08071">
    <property type="entry name" value="MPN_DUF2466"/>
    <property type="match status" value="1"/>
</dbReference>